<dbReference type="Proteomes" id="UP000692954">
    <property type="component" value="Unassembled WGS sequence"/>
</dbReference>
<name>A0A8S1N706_9CILI</name>
<proteinExistence type="predicted"/>
<gene>
    <name evidence="1" type="ORF">PSON_ATCC_30995.1.T0470281</name>
</gene>
<comment type="caution">
    <text evidence="1">The sequence shown here is derived from an EMBL/GenBank/DDBJ whole genome shotgun (WGS) entry which is preliminary data.</text>
</comment>
<evidence type="ECO:0000313" key="1">
    <source>
        <dbReference type="EMBL" id="CAD8084985.1"/>
    </source>
</evidence>
<protein>
    <submittedName>
        <fullName evidence="1">Uncharacterized protein</fullName>
    </submittedName>
</protein>
<sequence>MNKKLLSQEQDEFLIETISFNEVLSLKNNHRENQDNNYTQYSQFVPKKNRQSTSMIFSIQAQEQFDLDELTKQPYFKDNKINNILETKSKNTHNTPSIKQIQIDSKFHSQNKTKKRRIFPENSAPSTELIKIIHPKVITPDEFKYTKKLSDLHHSESSAITLSNQNDSQTSKILKLEDKFYRLSQQNIATLNKEQQQKSTQLNLIKEVLTEVDEEQEAFFIYKENKKEISRFHYFLKLAPYPKRIVTFVQVIKKVGDIEICIGIEGTEQIIYFRRIKCEKAKLYNNCNIQVE</sequence>
<dbReference type="OrthoDB" id="287525at2759"/>
<dbReference type="EMBL" id="CAJJDN010000047">
    <property type="protein sequence ID" value="CAD8084985.1"/>
    <property type="molecule type" value="Genomic_DNA"/>
</dbReference>
<dbReference type="AlphaFoldDB" id="A0A8S1N706"/>
<keyword evidence="2" id="KW-1185">Reference proteome</keyword>
<accession>A0A8S1N706</accession>
<evidence type="ECO:0000313" key="2">
    <source>
        <dbReference type="Proteomes" id="UP000692954"/>
    </source>
</evidence>
<organism evidence="1 2">
    <name type="scientific">Paramecium sonneborni</name>
    <dbReference type="NCBI Taxonomy" id="65129"/>
    <lineage>
        <taxon>Eukaryota</taxon>
        <taxon>Sar</taxon>
        <taxon>Alveolata</taxon>
        <taxon>Ciliophora</taxon>
        <taxon>Intramacronucleata</taxon>
        <taxon>Oligohymenophorea</taxon>
        <taxon>Peniculida</taxon>
        <taxon>Parameciidae</taxon>
        <taxon>Paramecium</taxon>
    </lineage>
</organism>
<reference evidence="1" key="1">
    <citation type="submission" date="2021-01" db="EMBL/GenBank/DDBJ databases">
        <authorList>
            <consortium name="Genoscope - CEA"/>
            <person name="William W."/>
        </authorList>
    </citation>
    <scope>NUCLEOTIDE SEQUENCE</scope>
</reference>